<dbReference type="EMBL" id="LR131273">
    <property type="protein sequence ID" value="VDR37228.1"/>
    <property type="molecule type" value="Genomic_DNA"/>
</dbReference>
<evidence type="ECO:0008006" key="6">
    <source>
        <dbReference type="Google" id="ProtNLM"/>
    </source>
</evidence>
<evidence type="ECO:0000313" key="4">
    <source>
        <dbReference type="Proteomes" id="UP000271626"/>
    </source>
</evidence>
<name>A0A3P8KCC3_TSUPA</name>
<sequence>MEPLDRILLGLAVVGGAVCAVGATMYLYLYAGSVPLPISAVLFGALLAGISVAARRLGGEPVHGALPVIAFLLVIAVFLLGGPGGDIVLYADWRLLLLLLCGIGMPILAGHLASSME</sequence>
<feature type="transmembrane region" description="Helical" evidence="1">
    <location>
        <begin position="93"/>
        <end position="113"/>
    </location>
</feature>
<proteinExistence type="predicted"/>
<keyword evidence="1" id="KW-0472">Membrane</keyword>
<dbReference type="OrthoDB" id="3699727at2"/>
<dbReference type="AlphaFoldDB" id="A0A3P8KCC3"/>
<evidence type="ECO:0000313" key="5">
    <source>
        <dbReference type="Proteomes" id="UP000676853"/>
    </source>
</evidence>
<reference evidence="3 4" key="1">
    <citation type="submission" date="2018-12" db="EMBL/GenBank/DDBJ databases">
        <authorList>
            <consortium name="Pathogen Informatics"/>
        </authorList>
    </citation>
    <scope>NUCLEOTIDE SEQUENCE [LARGE SCALE GENOMIC DNA]</scope>
    <source>
        <strain evidence="3 4">NCTC10741</strain>
    </source>
</reference>
<evidence type="ECO:0000256" key="1">
    <source>
        <dbReference type="SAM" id="Phobius"/>
    </source>
</evidence>
<feature type="transmembrane region" description="Helical" evidence="1">
    <location>
        <begin position="61"/>
        <end position="81"/>
    </location>
</feature>
<dbReference type="EMBL" id="JAGXOE010000009">
    <property type="protein sequence ID" value="MBS4100795.1"/>
    <property type="molecule type" value="Genomic_DNA"/>
</dbReference>
<keyword evidence="5" id="KW-1185">Reference proteome</keyword>
<reference evidence="2 5" key="2">
    <citation type="submission" date="2021-04" db="EMBL/GenBank/DDBJ databases">
        <title>Whole genome sequence analysis of a thiophenic sulfur metabolizing bacteria.</title>
        <authorList>
            <person name="Akhtar N."/>
            <person name="Akram J."/>
            <person name="Aslam A."/>
        </authorList>
    </citation>
    <scope>NUCLEOTIDE SEQUENCE [LARGE SCALE GENOMIC DNA]</scope>
    <source>
        <strain evidence="2 5">3OW</strain>
    </source>
</reference>
<accession>A0A3P8KCC3</accession>
<organism evidence="3 4">
    <name type="scientific">Tsukamurella paurometabola</name>
    <name type="common">Corynebacterium paurometabolum</name>
    <dbReference type="NCBI Taxonomy" id="2061"/>
    <lineage>
        <taxon>Bacteria</taxon>
        <taxon>Bacillati</taxon>
        <taxon>Actinomycetota</taxon>
        <taxon>Actinomycetes</taxon>
        <taxon>Mycobacteriales</taxon>
        <taxon>Tsukamurellaceae</taxon>
        <taxon>Tsukamurella</taxon>
    </lineage>
</organism>
<keyword evidence="1" id="KW-0812">Transmembrane</keyword>
<evidence type="ECO:0000313" key="3">
    <source>
        <dbReference type="EMBL" id="VDR37228.1"/>
    </source>
</evidence>
<evidence type="ECO:0000313" key="2">
    <source>
        <dbReference type="EMBL" id="MBS4100795.1"/>
    </source>
</evidence>
<feature type="transmembrane region" description="Helical" evidence="1">
    <location>
        <begin position="34"/>
        <end position="54"/>
    </location>
</feature>
<protein>
    <recommendedName>
        <fullName evidence="6">Integral membrane protein</fullName>
    </recommendedName>
</protein>
<feature type="transmembrane region" description="Helical" evidence="1">
    <location>
        <begin position="7"/>
        <end position="28"/>
    </location>
</feature>
<gene>
    <name evidence="2" type="ORF">KFZ73_06035</name>
    <name evidence="3" type="ORF">NCTC10741_00328</name>
</gene>
<keyword evidence="1" id="KW-1133">Transmembrane helix</keyword>
<dbReference type="Proteomes" id="UP000271626">
    <property type="component" value="Chromosome"/>
</dbReference>
<dbReference type="Proteomes" id="UP000676853">
    <property type="component" value="Unassembled WGS sequence"/>
</dbReference>
<dbReference type="RefSeq" id="WP_126194646.1">
    <property type="nucleotide sequence ID" value="NZ_CP085954.1"/>
</dbReference>